<evidence type="ECO:0000313" key="8">
    <source>
        <dbReference type="Proteomes" id="UP000003806"/>
    </source>
</evidence>
<evidence type="ECO:0000313" key="7">
    <source>
        <dbReference type="EMBL" id="EHM13729.1"/>
    </source>
</evidence>
<dbReference type="InterPro" id="IPR010445">
    <property type="entry name" value="LapA_dom"/>
</dbReference>
<sequence length="113" mass="12397">MKSYGIGLGLTAVLAAIFAVQNPDMISVRWLAWEFALPQGLWEVLMFGLGVLLMGVFAVVAGWENRYRVARELSRSKLRIAALEKEREALLSAAQAAGTTEEEINFIEGGLKV</sequence>
<evidence type="ECO:0000256" key="5">
    <source>
        <dbReference type="SAM" id="Phobius"/>
    </source>
</evidence>
<evidence type="ECO:0000256" key="1">
    <source>
        <dbReference type="ARBA" id="ARBA00022475"/>
    </source>
</evidence>
<proteinExistence type="predicted"/>
<dbReference type="AlphaFoldDB" id="H0UMM6"/>
<dbReference type="eggNOG" id="COG5416">
    <property type="taxonomic scope" value="Bacteria"/>
</dbReference>
<dbReference type="STRING" id="885272.JonanDRAFT_1365"/>
<dbReference type="EMBL" id="CM001376">
    <property type="protein sequence ID" value="EHM13729.1"/>
    <property type="molecule type" value="Genomic_DNA"/>
</dbReference>
<evidence type="ECO:0000256" key="2">
    <source>
        <dbReference type="ARBA" id="ARBA00022692"/>
    </source>
</evidence>
<dbReference type="HOGENOM" id="CLU_151114_0_0_0"/>
<protein>
    <recommendedName>
        <fullName evidence="6">Lipopolysaccharide assembly protein A domain-containing protein</fullName>
    </recommendedName>
</protein>
<keyword evidence="1" id="KW-1003">Cell membrane</keyword>
<keyword evidence="2 5" id="KW-0812">Transmembrane</keyword>
<dbReference type="OrthoDB" id="5536at2"/>
<evidence type="ECO:0000256" key="3">
    <source>
        <dbReference type="ARBA" id="ARBA00022989"/>
    </source>
</evidence>
<dbReference type="Proteomes" id="UP000003806">
    <property type="component" value="Chromosome"/>
</dbReference>
<evidence type="ECO:0000256" key="4">
    <source>
        <dbReference type="ARBA" id="ARBA00023136"/>
    </source>
</evidence>
<keyword evidence="4 5" id="KW-0472">Membrane</keyword>
<dbReference type="Pfam" id="PF06305">
    <property type="entry name" value="LapA_dom"/>
    <property type="match status" value="1"/>
</dbReference>
<reference evidence="7 8" key="1">
    <citation type="submission" date="2011-11" db="EMBL/GenBank/DDBJ databases">
        <title>The Noncontiguous Finished genome of Jonquetella anthropi DSM 22815.</title>
        <authorList>
            <consortium name="US DOE Joint Genome Institute (JGI-PGF)"/>
            <person name="Lucas S."/>
            <person name="Copeland A."/>
            <person name="Lapidus A."/>
            <person name="Glavina del Rio T."/>
            <person name="Dalin E."/>
            <person name="Tice H."/>
            <person name="Bruce D."/>
            <person name="Goodwin L."/>
            <person name="Pitluck S."/>
            <person name="Peters L."/>
            <person name="Mikhailova N."/>
            <person name="Held B."/>
            <person name="Kyrpides N."/>
            <person name="Mavromatis K."/>
            <person name="Ivanova N."/>
            <person name="Markowitz V."/>
            <person name="Cheng J.-F."/>
            <person name="Hugenholtz P."/>
            <person name="Woyke T."/>
            <person name="Wu D."/>
            <person name="Gronow S."/>
            <person name="Wellnitz S."/>
            <person name="Brambilla E."/>
            <person name="Klenk H.-P."/>
            <person name="Eisen J.A."/>
        </authorList>
    </citation>
    <scope>NUCLEOTIDE SEQUENCE [LARGE SCALE GENOMIC DNA]</scope>
    <source>
        <strain evidence="7 8">DSM 22815</strain>
    </source>
</reference>
<dbReference type="GO" id="GO:0005886">
    <property type="term" value="C:plasma membrane"/>
    <property type="evidence" value="ECO:0007669"/>
    <property type="project" value="InterPro"/>
</dbReference>
<accession>H0UMM6</accession>
<organism evidence="7 8">
    <name type="scientific">Jonquetella anthropi DSM 22815</name>
    <dbReference type="NCBI Taxonomy" id="885272"/>
    <lineage>
        <taxon>Bacteria</taxon>
        <taxon>Thermotogati</taxon>
        <taxon>Synergistota</taxon>
        <taxon>Synergistia</taxon>
        <taxon>Synergistales</taxon>
        <taxon>Dethiosulfovibrionaceae</taxon>
        <taxon>Jonquetella</taxon>
    </lineage>
</organism>
<gene>
    <name evidence="7" type="ORF">JonanDRAFT_1365</name>
</gene>
<keyword evidence="8" id="KW-1185">Reference proteome</keyword>
<feature type="domain" description="Lipopolysaccharide assembly protein A" evidence="6">
    <location>
        <begin position="21"/>
        <end position="87"/>
    </location>
</feature>
<evidence type="ECO:0000259" key="6">
    <source>
        <dbReference type="Pfam" id="PF06305"/>
    </source>
</evidence>
<name>H0UMM6_9BACT</name>
<feature type="transmembrane region" description="Helical" evidence="5">
    <location>
        <begin position="43"/>
        <end position="63"/>
    </location>
</feature>
<keyword evidence="3 5" id="KW-1133">Transmembrane helix</keyword>
<dbReference type="RefSeq" id="WP_008523297.1">
    <property type="nucleotide sequence ID" value="NZ_CM001376.1"/>
</dbReference>